<dbReference type="PROSITE" id="PS50293">
    <property type="entry name" value="TPR_REGION"/>
    <property type="match status" value="1"/>
</dbReference>
<organism evidence="3 4">
    <name type="scientific">Phocaeicola coprocola</name>
    <dbReference type="NCBI Taxonomy" id="310298"/>
    <lineage>
        <taxon>Bacteria</taxon>
        <taxon>Pseudomonadati</taxon>
        <taxon>Bacteroidota</taxon>
        <taxon>Bacteroidia</taxon>
        <taxon>Bacteroidales</taxon>
        <taxon>Bacteroidaceae</taxon>
        <taxon>Phocaeicola</taxon>
    </lineage>
</organism>
<sequence>MTEKLKEIKNLIAEGSTEHAIDQLNQLINLNPEYAAEAYYLLGNAFRKKGDWQGALNNYQEAIALNPDSPAAEARNMVMDILNFYNKDMFNQ</sequence>
<accession>A0A412GNY4</accession>
<evidence type="ECO:0000313" key="2">
    <source>
        <dbReference type="EMBL" id="HJF08940.1"/>
    </source>
</evidence>
<reference evidence="2" key="2">
    <citation type="journal article" date="2021" name="PeerJ">
        <title>Extensive microbial diversity within the chicken gut microbiome revealed by metagenomics and culture.</title>
        <authorList>
            <person name="Gilroy R."/>
            <person name="Ravi A."/>
            <person name="Getino M."/>
            <person name="Pursley I."/>
            <person name="Horton D.L."/>
            <person name="Alikhan N.F."/>
            <person name="Baker D."/>
            <person name="Gharbi K."/>
            <person name="Hall N."/>
            <person name="Watson M."/>
            <person name="Adriaenssens E.M."/>
            <person name="Foster-Nyarko E."/>
            <person name="Jarju S."/>
            <person name="Secka A."/>
            <person name="Antonio M."/>
            <person name="Oren A."/>
            <person name="Chaudhuri R.R."/>
            <person name="La Ragione R."/>
            <person name="Hildebrand F."/>
            <person name="Pallen M.J."/>
        </authorList>
    </citation>
    <scope>NUCLEOTIDE SEQUENCE</scope>
    <source>
        <strain evidence="2">CHK165-8395</strain>
    </source>
</reference>
<dbReference type="EMBL" id="QRUU01000027">
    <property type="protein sequence ID" value="RGR96572.1"/>
    <property type="molecule type" value="Genomic_DNA"/>
</dbReference>
<dbReference type="Gene3D" id="1.25.40.10">
    <property type="entry name" value="Tetratricopeptide repeat domain"/>
    <property type="match status" value="1"/>
</dbReference>
<feature type="repeat" description="TPR" evidence="1">
    <location>
        <begin position="36"/>
        <end position="69"/>
    </location>
</feature>
<dbReference type="RefSeq" id="WP_007568366.1">
    <property type="nucleotide sequence ID" value="NZ_CABKNL010000045.1"/>
</dbReference>
<evidence type="ECO:0000313" key="3">
    <source>
        <dbReference type="EMBL" id="RGR96572.1"/>
    </source>
</evidence>
<dbReference type="Proteomes" id="UP000718012">
    <property type="component" value="Unassembled WGS sequence"/>
</dbReference>
<dbReference type="AlphaFoldDB" id="A0A412GNY4"/>
<dbReference type="InterPro" id="IPR011990">
    <property type="entry name" value="TPR-like_helical_dom_sf"/>
</dbReference>
<protein>
    <submittedName>
        <fullName evidence="3">Tetratricopeptide repeat protein</fullName>
    </submittedName>
</protein>
<evidence type="ECO:0000313" key="4">
    <source>
        <dbReference type="Proteomes" id="UP000285864"/>
    </source>
</evidence>
<gene>
    <name evidence="3" type="ORF">DWY20_07770</name>
    <name evidence="2" type="ORF">K8U81_12290</name>
</gene>
<reference evidence="3 4" key="1">
    <citation type="submission" date="2018-08" db="EMBL/GenBank/DDBJ databases">
        <title>A genome reference for cultivated species of the human gut microbiota.</title>
        <authorList>
            <person name="Zou Y."/>
            <person name="Xue W."/>
            <person name="Luo G."/>
        </authorList>
    </citation>
    <scope>NUCLEOTIDE SEQUENCE [LARGE SCALE GENOMIC DNA]</scope>
    <source>
        <strain evidence="3 4">AF24-2</strain>
    </source>
</reference>
<reference evidence="2" key="3">
    <citation type="submission" date="2021-09" db="EMBL/GenBank/DDBJ databases">
        <authorList>
            <person name="Gilroy R."/>
        </authorList>
    </citation>
    <scope>NUCLEOTIDE SEQUENCE</scope>
    <source>
        <strain evidence="2">CHK165-8395</strain>
    </source>
</reference>
<dbReference type="Pfam" id="PF13414">
    <property type="entry name" value="TPR_11"/>
    <property type="match status" value="1"/>
</dbReference>
<keyword evidence="1" id="KW-0802">TPR repeat</keyword>
<dbReference type="GeneID" id="79860155"/>
<comment type="caution">
    <text evidence="3">The sequence shown here is derived from an EMBL/GenBank/DDBJ whole genome shotgun (WGS) entry which is preliminary data.</text>
</comment>
<dbReference type="Proteomes" id="UP000285864">
    <property type="component" value="Unassembled WGS sequence"/>
</dbReference>
<dbReference type="EMBL" id="DYXD01000263">
    <property type="protein sequence ID" value="HJF08940.1"/>
    <property type="molecule type" value="Genomic_DNA"/>
</dbReference>
<dbReference type="SUPFAM" id="SSF48452">
    <property type="entry name" value="TPR-like"/>
    <property type="match status" value="1"/>
</dbReference>
<dbReference type="SMART" id="SM00028">
    <property type="entry name" value="TPR"/>
    <property type="match status" value="1"/>
</dbReference>
<name>A0A412GNY4_9BACT</name>
<dbReference type="InterPro" id="IPR019734">
    <property type="entry name" value="TPR_rpt"/>
</dbReference>
<evidence type="ECO:0000256" key="1">
    <source>
        <dbReference type="PROSITE-ProRule" id="PRU00339"/>
    </source>
</evidence>
<dbReference type="PROSITE" id="PS50005">
    <property type="entry name" value="TPR"/>
    <property type="match status" value="1"/>
</dbReference>
<keyword evidence="4" id="KW-1185">Reference proteome</keyword>
<proteinExistence type="predicted"/>